<dbReference type="GO" id="GO:0015078">
    <property type="term" value="F:proton transmembrane transporter activity"/>
    <property type="evidence" value="ECO:0007669"/>
    <property type="project" value="InterPro"/>
</dbReference>
<keyword evidence="4" id="KW-0138">CF(0)</keyword>
<keyword evidence="9" id="KW-0066">ATP synthesis</keyword>
<name>A0A811Z8X4_NYCPR</name>
<dbReference type="AlphaFoldDB" id="A0A811Z8X4"/>
<evidence type="ECO:0000256" key="2">
    <source>
        <dbReference type="ARBA" id="ARBA00005699"/>
    </source>
</evidence>
<reference evidence="10" key="1">
    <citation type="submission" date="2020-12" db="EMBL/GenBank/DDBJ databases">
        <authorList>
            <consortium name="Molecular Ecology Group"/>
        </authorList>
    </citation>
    <scope>NUCLEOTIDE SEQUENCE</scope>
    <source>
        <strain evidence="10">TBG_1078</strain>
    </source>
</reference>
<evidence type="ECO:0000313" key="11">
    <source>
        <dbReference type="Proteomes" id="UP000645828"/>
    </source>
</evidence>
<keyword evidence="7" id="KW-0496">Mitochondrion</keyword>
<evidence type="ECO:0000256" key="8">
    <source>
        <dbReference type="ARBA" id="ARBA00023136"/>
    </source>
</evidence>
<evidence type="ECO:0000313" key="10">
    <source>
        <dbReference type="EMBL" id="CAD7685104.1"/>
    </source>
</evidence>
<accession>A0A811Z8X4</accession>
<evidence type="ECO:0000256" key="6">
    <source>
        <dbReference type="ARBA" id="ARBA00023065"/>
    </source>
</evidence>
<comment type="subcellular location">
    <subcellularLocation>
        <location evidence="1">Mitochondrion membrane</location>
    </subcellularLocation>
</comment>
<proteinExistence type="inferred from homology"/>
<comment type="similarity">
    <text evidence="2">Belongs to the ATPase g subunit family.</text>
</comment>
<keyword evidence="11" id="KW-1185">Reference proteome</keyword>
<evidence type="ECO:0000256" key="7">
    <source>
        <dbReference type="ARBA" id="ARBA00023128"/>
    </source>
</evidence>
<comment type="caution">
    <text evidence="10">The sequence shown here is derived from an EMBL/GenBank/DDBJ whole genome shotgun (WGS) entry which is preliminary data.</text>
</comment>
<dbReference type="GO" id="GO:0045259">
    <property type="term" value="C:proton-transporting ATP synthase complex"/>
    <property type="evidence" value="ECO:0007669"/>
    <property type="project" value="UniProtKB-KW"/>
</dbReference>
<keyword evidence="3" id="KW-0813">Transport</keyword>
<protein>
    <submittedName>
        <fullName evidence="10">(raccoon dog) hypothetical protein</fullName>
    </submittedName>
</protein>
<dbReference type="EMBL" id="CAJHUB010000760">
    <property type="protein sequence ID" value="CAD7685104.1"/>
    <property type="molecule type" value="Genomic_DNA"/>
</dbReference>
<dbReference type="GO" id="GO:0031966">
    <property type="term" value="C:mitochondrial membrane"/>
    <property type="evidence" value="ECO:0007669"/>
    <property type="project" value="UniProtKB-SubCell"/>
</dbReference>
<dbReference type="Proteomes" id="UP000645828">
    <property type="component" value="Unassembled WGS sequence"/>
</dbReference>
<keyword evidence="5" id="KW-0375">Hydrogen ion transport</keyword>
<sequence length="77" mass="8781">MAQFVHNFVEKAPVLLSMTRLSWFFQLISVEIPTTIQSLKKMVKSEALLNGLVATEVWMWFYVIEIIGKCDIAGYGV</sequence>
<dbReference type="GO" id="GO:0015986">
    <property type="term" value="P:proton motive force-driven ATP synthesis"/>
    <property type="evidence" value="ECO:0007669"/>
    <property type="project" value="InterPro"/>
</dbReference>
<keyword evidence="6" id="KW-0406">Ion transport</keyword>
<evidence type="ECO:0000256" key="1">
    <source>
        <dbReference type="ARBA" id="ARBA00004325"/>
    </source>
</evidence>
<evidence type="ECO:0000256" key="4">
    <source>
        <dbReference type="ARBA" id="ARBA00022547"/>
    </source>
</evidence>
<evidence type="ECO:0000256" key="5">
    <source>
        <dbReference type="ARBA" id="ARBA00022781"/>
    </source>
</evidence>
<keyword evidence="8" id="KW-0472">Membrane</keyword>
<organism evidence="10 11">
    <name type="scientific">Nyctereutes procyonoides</name>
    <name type="common">Raccoon dog</name>
    <name type="synonym">Canis procyonoides</name>
    <dbReference type="NCBI Taxonomy" id="34880"/>
    <lineage>
        <taxon>Eukaryota</taxon>
        <taxon>Metazoa</taxon>
        <taxon>Chordata</taxon>
        <taxon>Craniata</taxon>
        <taxon>Vertebrata</taxon>
        <taxon>Euteleostomi</taxon>
        <taxon>Mammalia</taxon>
        <taxon>Eutheria</taxon>
        <taxon>Laurasiatheria</taxon>
        <taxon>Carnivora</taxon>
        <taxon>Caniformia</taxon>
        <taxon>Canidae</taxon>
        <taxon>Nyctereutes</taxon>
    </lineage>
</organism>
<evidence type="ECO:0000256" key="9">
    <source>
        <dbReference type="ARBA" id="ARBA00023310"/>
    </source>
</evidence>
<dbReference type="InterPro" id="IPR006808">
    <property type="entry name" value="ATP_synth_F0_gsu_mt"/>
</dbReference>
<evidence type="ECO:0000256" key="3">
    <source>
        <dbReference type="ARBA" id="ARBA00022448"/>
    </source>
</evidence>
<dbReference type="Pfam" id="PF04718">
    <property type="entry name" value="ATP-synt_G"/>
    <property type="match status" value="1"/>
</dbReference>
<gene>
    <name evidence="10" type="ORF">NYPRO_LOCUS17897</name>
</gene>